<keyword evidence="2" id="KW-1185">Reference proteome</keyword>
<protein>
    <submittedName>
        <fullName evidence="1">Secreted protein</fullName>
    </submittedName>
</protein>
<evidence type="ECO:0000313" key="2">
    <source>
        <dbReference type="Proteomes" id="UP001483898"/>
    </source>
</evidence>
<reference evidence="1" key="1">
    <citation type="submission" date="2023-06" db="EMBL/GenBank/DDBJ databases">
        <title>Complete Genome of Candidatus Phytoplasma asteris M8.</title>
        <authorList>
            <person name="Toth R."/>
            <person name="Ilic A.-M."/>
            <person name="Huettel B."/>
            <person name="Duduk B."/>
            <person name="Kube M."/>
        </authorList>
    </citation>
    <scope>NUCLEOTIDE SEQUENCE [LARGE SCALE GENOMIC DNA]</scope>
    <source>
        <strain evidence="1">M8</strain>
    </source>
</reference>
<organism evidence="1 2">
    <name type="scientific">Candidatus Phytoplasma asteris</name>
    <dbReference type="NCBI Taxonomy" id="85620"/>
    <lineage>
        <taxon>Bacteria</taxon>
        <taxon>Bacillati</taxon>
        <taxon>Mycoplasmatota</taxon>
        <taxon>Mollicutes</taxon>
        <taxon>Acholeplasmatales</taxon>
        <taxon>Acholeplasmataceae</taxon>
        <taxon>Candidatus Phytoplasma</taxon>
        <taxon>16SrI (Aster yellows group)</taxon>
    </lineage>
</organism>
<accession>A0ABZ3CD07</accession>
<sequence>MLFYLLCILFLLVLGNKKDLILRSCICLFSFGGKKDL</sequence>
<dbReference type="Proteomes" id="UP001483898">
    <property type="component" value="Chromosome"/>
</dbReference>
<proteinExistence type="predicted"/>
<name>A0ABZ3CD07_9MOLU</name>
<gene>
    <name evidence="1" type="ORF">QN326_01250</name>
</gene>
<evidence type="ECO:0000313" key="1">
    <source>
        <dbReference type="EMBL" id="WZX02156.1"/>
    </source>
</evidence>
<dbReference type="EMBL" id="CP128414">
    <property type="protein sequence ID" value="WZX02156.1"/>
    <property type="molecule type" value="Genomic_DNA"/>
</dbReference>